<evidence type="ECO:0000313" key="2">
    <source>
        <dbReference type="Proteomes" id="UP000298787"/>
    </source>
</evidence>
<organism evidence="1 2">
    <name type="scientific">Collichthys lucidus</name>
    <name type="common">Big head croaker</name>
    <name type="synonym">Sciaena lucida</name>
    <dbReference type="NCBI Taxonomy" id="240159"/>
    <lineage>
        <taxon>Eukaryota</taxon>
        <taxon>Metazoa</taxon>
        <taxon>Chordata</taxon>
        <taxon>Craniata</taxon>
        <taxon>Vertebrata</taxon>
        <taxon>Euteleostomi</taxon>
        <taxon>Actinopterygii</taxon>
        <taxon>Neopterygii</taxon>
        <taxon>Teleostei</taxon>
        <taxon>Neoteleostei</taxon>
        <taxon>Acanthomorphata</taxon>
        <taxon>Eupercaria</taxon>
        <taxon>Sciaenidae</taxon>
        <taxon>Collichthys</taxon>
    </lineage>
</organism>
<sequence>MSLFTSCNGSKLCCGDDAKQSTVIDFLPVIEGDPNDHNTIFTTLKECMRLSEDKVTIVTLNRPIWLKAVDTTCSGTAHIAHR</sequence>
<gene>
    <name evidence="1" type="ORF">D9C73_013333</name>
</gene>
<dbReference type="Proteomes" id="UP000298787">
    <property type="component" value="Chromosome 12"/>
</dbReference>
<name>A0A4U5UYI8_COLLU</name>
<accession>A0A4U5UYI8</accession>
<evidence type="ECO:0000313" key="1">
    <source>
        <dbReference type="EMBL" id="TKS80434.1"/>
    </source>
</evidence>
<dbReference type="EMBL" id="CM014089">
    <property type="protein sequence ID" value="TKS80434.1"/>
    <property type="molecule type" value="Genomic_DNA"/>
</dbReference>
<reference evidence="1 2" key="1">
    <citation type="submission" date="2019-01" db="EMBL/GenBank/DDBJ databases">
        <title>Genome Assembly of Collichthys lucidus.</title>
        <authorList>
            <person name="Cai M."/>
            <person name="Xiao S."/>
        </authorList>
    </citation>
    <scope>NUCLEOTIDE SEQUENCE [LARGE SCALE GENOMIC DNA]</scope>
    <source>
        <strain evidence="1">JT15FE1705JMU</strain>
        <tissue evidence="1">Muscle</tissue>
    </source>
</reference>
<keyword evidence="2" id="KW-1185">Reference proteome</keyword>
<protein>
    <submittedName>
        <fullName evidence="1">Uncharacterized protein</fullName>
    </submittedName>
</protein>
<dbReference type="AlphaFoldDB" id="A0A4U5UYI8"/>
<proteinExistence type="predicted"/>